<dbReference type="InterPro" id="IPR036866">
    <property type="entry name" value="RibonucZ/Hydroxyglut_hydro"/>
</dbReference>
<dbReference type="AlphaFoldDB" id="A0A3S4YVF4"/>
<keyword evidence="2" id="KW-0479">Metal-binding</keyword>
<dbReference type="Proteomes" id="UP000269544">
    <property type="component" value="Chromosome"/>
</dbReference>
<dbReference type="GO" id="GO:0016787">
    <property type="term" value="F:hydrolase activity"/>
    <property type="evidence" value="ECO:0007669"/>
    <property type="project" value="UniProtKB-KW"/>
</dbReference>
<dbReference type="GO" id="GO:0046872">
    <property type="term" value="F:metal ion binding"/>
    <property type="evidence" value="ECO:0007669"/>
    <property type="project" value="UniProtKB-KW"/>
</dbReference>
<dbReference type="Gene3D" id="3.60.15.10">
    <property type="entry name" value="Ribonuclease Z/Hydroxyacylglutathione hydrolase-like"/>
    <property type="match status" value="1"/>
</dbReference>
<proteinExistence type="predicted"/>
<evidence type="ECO:0000259" key="5">
    <source>
        <dbReference type="SMART" id="SM00849"/>
    </source>
</evidence>
<dbReference type="EMBL" id="LR134523">
    <property type="protein sequence ID" value="VEJ35687.1"/>
    <property type="molecule type" value="Genomic_DNA"/>
</dbReference>
<keyword evidence="4" id="KW-0862">Zinc</keyword>
<dbReference type="InterPro" id="IPR051453">
    <property type="entry name" value="MBL_Glyoxalase_II"/>
</dbReference>
<keyword evidence="7" id="KW-1185">Reference proteome</keyword>
<gene>
    <name evidence="6" type="ORF">NCTC13079_00849</name>
</gene>
<accession>A0A3S4YVF4</accession>
<dbReference type="SUPFAM" id="SSF56281">
    <property type="entry name" value="Metallo-hydrolase/oxidoreductase"/>
    <property type="match status" value="1"/>
</dbReference>
<name>A0A3S4YVF4_9FIRM</name>
<evidence type="ECO:0000256" key="2">
    <source>
        <dbReference type="ARBA" id="ARBA00022723"/>
    </source>
</evidence>
<protein>
    <submittedName>
        <fullName evidence="6">Hydroxyacylglutathione hydrolase</fullName>
    </submittedName>
</protein>
<evidence type="ECO:0000256" key="4">
    <source>
        <dbReference type="ARBA" id="ARBA00022833"/>
    </source>
</evidence>
<reference evidence="6 7" key="1">
    <citation type="submission" date="2018-12" db="EMBL/GenBank/DDBJ databases">
        <authorList>
            <consortium name="Pathogen Informatics"/>
        </authorList>
    </citation>
    <scope>NUCLEOTIDE SEQUENCE [LARGE SCALE GENOMIC DNA]</scope>
    <source>
        <strain evidence="6 7">NCTC13079</strain>
    </source>
</reference>
<evidence type="ECO:0000256" key="1">
    <source>
        <dbReference type="ARBA" id="ARBA00001947"/>
    </source>
</evidence>
<sequence length="206" mass="22617">MGYQRILVGGMTNAYLVYDEKKRGFLVDPGAEGDKILAIVEAAGVKVEAILLTHAHGDHISALNRVRDALGVKVYMHKEEMVIYESADHNFVAMLGGEVPDRAPDVLVEDGDTIELECGEIRVMHTPGHTPGSVCYFYEDLILSGDTLFQGSIGRTDFPLGDIHAMADSLRKLTNCDENAVVLSGHGFETTIDDEKRSNPFIRQLL</sequence>
<dbReference type="OrthoDB" id="9802248at2"/>
<comment type="cofactor">
    <cofactor evidence="1">
        <name>Zn(2+)</name>
        <dbReference type="ChEBI" id="CHEBI:29105"/>
    </cofactor>
</comment>
<dbReference type="CDD" id="cd06262">
    <property type="entry name" value="metallo-hydrolase-like_MBL-fold"/>
    <property type="match status" value="1"/>
</dbReference>
<dbReference type="PANTHER" id="PTHR46233:SF3">
    <property type="entry name" value="HYDROXYACYLGLUTATHIONE HYDROLASE GLOC"/>
    <property type="match status" value="1"/>
</dbReference>
<dbReference type="KEGG" id="piv:NCTC13079_00849"/>
<dbReference type="InterPro" id="IPR001279">
    <property type="entry name" value="Metallo-B-lactamas"/>
</dbReference>
<evidence type="ECO:0000256" key="3">
    <source>
        <dbReference type="ARBA" id="ARBA00022801"/>
    </source>
</evidence>
<dbReference type="PANTHER" id="PTHR46233">
    <property type="entry name" value="HYDROXYACYLGLUTATHIONE HYDROLASE GLOC"/>
    <property type="match status" value="1"/>
</dbReference>
<keyword evidence="3 6" id="KW-0378">Hydrolase</keyword>
<dbReference type="Pfam" id="PF00753">
    <property type="entry name" value="Lactamase_B"/>
    <property type="match status" value="1"/>
</dbReference>
<dbReference type="SMART" id="SM00849">
    <property type="entry name" value="Lactamase_B"/>
    <property type="match status" value="1"/>
</dbReference>
<evidence type="ECO:0000313" key="7">
    <source>
        <dbReference type="Proteomes" id="UP000269544"/>
    </source>
</evidence>
<dbReference type="RefSeq" id="WP_126465449.1">
    <property type="nucleotide sequence ID" value="NZ_JAUSWF010000001.1"/>
</dbReference>
<organism evidence="6 7">
    <name type="scientific">Aedoeadaptatus ivorii</name>
    <dbReference type="NCBI Taxonomy" id="54006"/>
    <lineage>
        <taxon>Bacteria</taxon>
        <taxon>Bacillati</taxon>
        <taxon>Bacillota</taxon>
        <taxon>Tissierellia</taxon>
        <taxon>Tissierellales</taxon>
        <taxon>Peptoniphilaceae</taxon>
        <taxon>Aedoeadaptatus</taxon>
    </lineage>
</organism>
<evidence type="ECO:0000313" key="6">
    <source>
        <dbReference type="EMBL" id="VEJ35687.1"/>
    </source>
</evidence>
<feature type="domain" description="Metallo-beta-lactamase" evidence="5">
    <location>
        <begin position="11"/>
        <end position="186"/>
    </location>
</feature>